<comment type="caution">
    <text evidence="2">The sequence shown here is derived from an EMBL/GenBank/DDBJ whole genome shotgun (WGS) entry which is preliminary data.</text>
</comment>
<organism evidence="2 3">
    <name type="scientific">Photobacterium rosenbergii</name>
    <dbReference type="NCBI Taxonomy" id="294936"/>
    <lineage>
        <taxon>Bacteria</taxon>
        <taxon>Pseudomonadati</taxon>
        <taxon>Pseudomonadota</taxon>
        <taxon>Gammaproteobacteria</taxon>
        <taxon>Vibrionales</taxon>
        <taxon>Vibrionaceae</taxon>
        <taxon>Photobacterium</taxon>
    </lineage>
</organism>
<dbReference type="OrthoDB" id="27442at2"/>
<dbReference type="Pfam" id="PF00583">
    <property type="entry name" value="Acetyltransf_1"/>
    <property type="match status" value="1"/>
</dbReference>
<dbReference type="GO" id="GO:0016747">
    <property type="term" value="F:acyltransferase activity, transferring groups other than amino-acyl groups"/>
    <property type="evidence" value="ECO:0007669"/>
    <property type="project" value="InterPro"/>
</dbReference>
<dbReference type="CDD" id="cd04301">
    <property type="entry name" value="NAT_SF"/>
    <property type="match status" value="1"/>
</dbReference>
<gene>
    <name evidence="2" type="ORF">C9J01_04065</name>
</gene>
<dbReference type="AlphaFoldDB" id="A0A2T3NKY7"/>
<protein>
    <submittedName>
        <fullName evidence="2">N-acetyltransferase</fullName>
    </submittedName>
</protein>
<dbReference type="InterPro" id="IPR050276">
    <property type="entry name" value="MshD_Acetyltransferase"/>
</dbReference>
<dbReference type="PANTHER" id="PTHR43617">
    <property type="entry name" value="L-AMINO ACID N-ACETYLTRANSFERASE"/>
    <property type="match status" value="1"/>
</dbReference>
<accession>A0A2T3NKY7</accession>
<dbReference type="EMBL" id="PYMB01000001">
    <property type="protein sequence ID" value="PSW16185.1"/>
    <property type="molecule type" value="Genomic_DNA"/>
</dbReference>
<dbReference type="RefSeq" id="WP_107296807.1">
    <property type="nucleotide sequence ID" value="NZ_PYMB01000001.1"/>
</dbReference>
<sequence length="162" mass="18079">MIFREITVSDSELQKSLLFVALWTPDDEPDHDLKVLELPHIKEYFDDWGQEGDFGLFALDDTGGVMGIVQVRSKSSLTECHADCPELALAVNPLYRGQGVASALMRELLVRTDNLAVGVRLGVHPKNKVAISLYEKFGFETYQVVESGYLQMYRGSQPVTAL</sequence>
<dbReference type="InterPro" id="IPR016181">
    <property type="entry name" value="Acyl_CoA_acyltransferase"/>
</dbReference>
<feature type="domain" description="N-acetyltransferase" evidence="1">
    <location>
        <begin position="1"/>
        <end position="160"/>
    </location>
</feature>
<dbReference type="PROSITE" id="PS51186">
    <property type="entry name" value="GNAT"/>
    <property type="match status" value="1"/>
</dbReference>
<dbReference type="Proteomes" id="UP000241346">
    <property type="component" value="Unassembled WGS sequence"/>
</dbReference>
<keyword evidence="2" id="KW-0808">Transferase</keyword>
<name>A0A2T3NKY7_9GAMM</name>
<reference evidence="2 3" key="1">
    <citation type="submission" date="2018-03" db="EMBL/GenBank/DDBJ databases">
        <title>Whole genome sequencing of Histamine producing bacteria.</title>
        <authorList>
            <person name="Butler K."/>
        </authorList>
    </citation>
    <scope>NUCLEOTIDE SEQUENCE [LARGE SCALE GENOMIC DNA]</scope>
    <source>
        <strain evidence="2 3">DSM 19138</strain>
    </source>
</reference>
<evidence type="ECO:0000313" key="3">
    <source>
        <dbReference type="Proteomes" id="UP000241346"/>
    </source>
</evidence>
<dbReference type="Gene3D" id="3.40.630.30">
    <property type="match status" value="1"/>
</dbReference>
<proteinExistence type="predicted"/>
<dbReference type="SUPFAM" id="SSF55729">
    <property type="entry name" value="Acyl-CoA N-acyltransferases (Nat)"/>
    <property type="match status" value="1"/>
</dbReference>
<evidence type="ECO:0000313" key="2">
    <source>
        <dbReference type="EMBL" id="PSW16185.1"/>
    </source>
</evidence>
<evidence type="ECO:0000259" key="1">
    <source>
        <dbReference type="PROSITE" id="PS51186"/>
    </source>
</evidence>
<dbReference type="InterPro" id="IPR000182">
    <property type="entry name" value="GNAT_dom"/>
</dbReference>